<protein>
    <submittedName>
        <fullName evidence="1 2">Uncharacterized protein</fullName>
    </submittedName>
</protein>
<evidence type="ECO:0000313" key="3">
    <source>
        <dbReference type="Proteomes" id="UP000006039"/>
    </source>
</evidence>
<reference evidence="1" key="3">
    <citation type="submission" date="2010-09" db="EMBL/GenBank/DDBJ databases">
        <title>Annotation of Gaeumannomyces graminis var. tritici R3-111a-1.</title>
        <authorList>
            <consortium name="The Broad Institute Genome Sequencing Platform"/>
            <person name="Ma L.-J."/>
            <person name="Dead R."/>
            <person name="Young S.K."/>
            <person name="Zeng Q."/>
            <person name="Gargeya S."/>
            <person name="Fitzgerald M."/>
            <person name="Haas B."/>
            <person name="Abouelleil A."/>
            <person name="Alvarado L."/>
            <person name="Arachchi H.M."/>
            <person name="Berlin A."/>
            <person name="Brown A."/>
            <person name="Chapman S.B."/>
            <person name="Chen Z."/>
            <person name="Dunbar C."/>
            <person name="Freedman E."/>
            <person name="Gearin G."/>
            <person name="Gellesch M."/>
            <person name="Goldberg J."/>
            <person name="Griggs A."/>
            <person name="Gujja S."/>
            <person name="Heiman D."/>
            <person name="Howarth C."/>
            <person name="Larson L."/>
            <person name="Lui A."/>
            <person name="MacDonald P.J.P."/>
            <person name="Mehta T."/>
            <person name="Montmayeur A."/>
            <person name="Murphy C."/>
            <person name="Neiman D."/>
            <person name="Pearson M."/>
            <person name="Priest M."/>
            <person name="Roberts A."/>
            <person name="Saif S."/>
            <person name="Shea T."/>
            <person name="Shenoy N."/>
            <person name="Sisk P."/>
            <person name="Stolte C."/>
            <person name="Sykes S."/>
            <person name="Yandava C."/>
            <person name="Wortman J."/>
            <person name="Nusbaum C."/>
            <person name="Birren B."/>
        </authorList>
    </citation>
    <scope>NUCLEOTIDE SEQUENCE</scope>
    <source>
        <strain evidence="1">R3-111a-1</strain>
    </source>
</reference>
<proteinExistence type="predicted"/>
<dbReference type="VEuPathDB" id="FungiDB:GGTG_05707"/>
<reference evidence="1" key="2">
    <citation type="submission" date="2010-07" db="EMBL/GenBank/DDBJ databases">
        <authorList>
            <consortium name="The Broad Institute Genome Sequencing Platform"/>
            <consortium name="Broad Institute Genome Sequencing Center for Infectious Disease"/>
            <person name="Ma L.-J."/>
            <person name="Dead R."/>
            <person name="Young S."/>
            <person name="Zeng Q."/>
            <person name="Koehrsen M."/>
            <person name="Alvarado L."/>
            <person name="Berlin A."/>
            <person name="Chapman S.B."/>
            <person name="Chen Z."/>
            <person name="Freedman E."/>
            <person name="Gellesch M."/>
            <person name="Goldberg J."/>
            <person name="Griggs A."/>
            <person name="Gujja S."/>
            <person name="Heilman E.R."/>
            <person name="Heiman D."/>
            <person name="Hepburn T."/>
            <person name="Howarth C."/>
            <person name="Jen D."/>
            <person name="Larson L."/>
            <person name="Mehta T."/>
            <person name="Neiman D."/>
            <person name="Pearson M."/>
            <person name="Roberts A."/>
            <person name="Saif S."/>
            <person name="Shea T."/>
            <person name="Shenoy N."/>
            <person name="Sisk P."/>
            <person name="Stolte C."/>
            <person name="Sykes S."/>
            <person name="Walk T."/>
            <person name="White J."/>
            <person name="Yandava C."/>
            <person name="Haas B."/>
            <person name="Nusbaum C."/>
            <person name="Birren B."/>
        </authorList>
    </citation>
    <scope>NUCLEOTIDE SEQUENCE</scope>
    <source>
        <strain evidence="1">R3-111a-1</strain>
    </source>
</reference>
<reference evidence="2" key="5">
    <citation type="submission" date="2018-04" db="UniProtKB">
        <authorList>
            <consortium name="EnsemblFungi"/>
        </authorList>
    </citation>
    <scope>IDENTIFICATION</scope>
    <source>
        <strain evidence="2">R3-111a-1</strain>
    </source>
</reference>
<dbReference type="AlphaFoldDB" id="J3NWP5"/>
<dbReference type="EMBL" id="GL385397">
    <property type="protein sequence ID" value="EJT75777.1"/>
    <property type="molecule type" value="Genomic_DNA"/>
</dbReference>
<reference evidence="2" key="4">
    <citation type="journal article" date="2015" name="G3 (Bethesda)">
        <title>Genome sequences of three phytopathogenic species of the Magnaporthaceae family of fungi.</title>
        <authorList>
            <person name="Okagaki L.H."/>
            <person name="Nunes C.C."/>
            <person name="Sailsbery J."/>
            <person name="Clay B."/>
            <person name="Brown D."/>
            <person name="John T."/>
            <person name="Oh Y."/>
            <person name="Young N."/>
            <person name="Fitzgerald M."/>
            <person name="Haas B.J."/>
            <person name="Zeng Q."/>
            <person name="Young S."/>
            <person name="Adiconis X."/>
            <person name="Fan L."/>
            <person name="Levin J.Z."/>
            <person name="Mitchell T.K."/>
            <person name="Okubara P.A."/>
            <person name="Farman M.L."/>
            <person name="Kohn L.M."/>
            <person name="Birren B."/>
            <person name="Ma L.-J."/>
            <person name="Dean R.A."/>
        </authorList>
    </citation>
    <scope>NUCLEOTIDE SEQUENCE</scope>
    <source>
        <strain evidence="2">R3-111a-1</strain>
    </source>
</reference>
<organism evidence="1">
    <name type="scientific">Gaeumannomyces tritici (strain R3-111a-1)</name>
    <name type="common">Wheat and barley take-all root rot fungus</name>
    <name type="synonym">Gaeumannomyces graminis var. tritici</name>
    <dbReference type="NCBI Taxonomy" id="644352"/>
    <lineage>
        <taxon>Eukaryota</taxon>
        <taxon>Fungi</taxon>
        <taxon>Dikarya</taxon>
        <taxon>Ascomycota</taxon>
        <taxon>Pezizomycotina</taxon>
        <taxon>Sordariomycetes</taxon>
        <taxon>Sordariomycetidae</taxon>
        <taxon>Magnaporthales</taxon>
        <taxon>Magnaporthaceae</taxon>
        <taxon>Gaeumannomyces</taxon>
    </lineage>
</organism>
<reference evidence="3" key="1">
    <citation type="submission" date="2010-07" db="EMBL/GenBank/DDBJ databases">
        <title>The genome sequence of Gaeumannomyces graminis var. tritici strain R3-111a-1.</title>
        <authorList>
            <consortium name="The Broad Institute Genome Sequencing Platform"/>
            <person name="Ma L.-J."/>
            <person name="Dead R."/>
            <person name="Young S."/>
            <person name="Zeng Q."/>
            <person name="Koehrsen M."/>
            <person name="Alvarado L."/>
            <person name="Berlin A."/>
            <person name="Chapman S.B."/>
            <person name="Chen Z."/>
            <person name="Freedman E."/>
            <person name="Gellesch M."/>
            <person name="Goldberg J."/>
            <person name="Griggs A."/>
            <person name="Gujja S."/>
            <person name="Heilman E.R."/>
            <person name="Heiman D."/>
            <person name="Hepburn T."/>
            <person name="Howarth C."/>
            <person name="Jen D."/>
            <person name="Larson L."/>
            <person name="Mehta T."/>
            <person name="Neiman D."/>
            <person name="Pearson M."/>
            <person name="Roberts A."/>
            <person name="Saif S."/>
            <person name="Shea T."/>
            <person name="Shenoy N."/>
            <person name="Sisk P."/>
            <person name="Stolte C."/>
            <person name="Sykes S."/>
            <person name="Walk T."/>
            <person name="White J."/>
            <person name="Yandava C."/>
            <person name="Haas B."/>
            <person name="Nusbaum C."/>
            <person name="Birren B."/>
        </authorList>
    </citation>
    <scope>NUCLEOTIDE SEQUENCE [LARGE SCALE GENOMIC DNA]</scope>
    <source>
        <strain evidence="3">R3-111a-1</strain>
    </source>
</reference>
<dbReference type="HOGENOM" id="CLU_2812503_0_0_1"/>
<keyword evidence="3" id="KW-1185">Reference proteome</keyword>
<dbReference type="EnsemblFungi" id="EJT75777">
    <property type="protein sequence ID" value="EJT75777"/>
    <property type="gene ID" value="GGTG_05707"/>
</dbReference>
<evidence type="ECO:0000313" key="2">
    <source>
        <dbReference type="EnsemblFungi" id="EJT75777"/>
    </source>
</evidence>
<evidence type="ECO:0000313" key="1">
    <source>
        <dbReference type="EMBL" id="EJT75777.1"/>
    </source>
</evidence>
<gene>
    <name evidence="2" type="primary">20346165</name>
    <name evidence="1" type="ORF">GGTG_05707</name>
</gene>
<name>J3NWP5_GAET3</name>
<sequence>MHLLCLNANTCGPLNIASIVNTFNTFNIKRIAFLLRNARYRAGADFAGVYNVNWKKLNKCNAKREKN</sequence>
<dbReference type="RefSeq" id="XP_009221777.1">
    <property type="nucleotide sequence ID" value="XM_009223513.1"/>
</dbReference>
<dbReference type="GeneID" id="20346165"/>
<dbReference type="Proteomes" id="UP000006039">
    <property type="component" value="Unassembled WGS sequence"/>
</dbReference>
<accession>J3NWP5</accession>